<keyword evidence="10" id="KW-0067">ATP-binding</keyword>
<evidence type="ECO:0000256" key="5">
    <source>
        <dbReference type="ARBA" id="ARBA00022553"/>
    </source>
</evidence>
<dbReference type="PROSITE" id="PS50109">
    <property type="entry name" value="HIS_KIN"/>
    <property type="match status" value="1"/>
</dbReference>
<dbReference type="RefSeq" id="WP_307411687.1">
    <property type="nucleotide sequence ID" value="NZ_JAUSUR010000009.1"/>
</dbReference>
<dbReference type="InterPro" id="IPR050398">
    <property type="entry name" value="HssS/ArlS-like"/>
</dbReference>
<evidence type="ECO:0000256" key="3">
    <source>
        <dbReference type="ARBA" id="ARBA00012438"/>
    </source>
</evidence>
<dbReference type="Gene3D" id="3.30.565.10">
    <property type="entry name" value="Histidine kinase-like ATPase, C-terminal domain"/>
    <property type="match status" value="1"/>
</dbReference>
<proteinExistence type="predicted"/>
<dbReference type="InterPro" id="IPR003594">
    <property type="entry name" value="HATPase_dom"/>
</dbReference>
<keyword evidence="5" id="KW-0597">Phosphoprotein</keyword>
<keyword evidence="6" id="KW-0808">Transferase</keyword>
<dbReference type="SUPFAM" id="SSF47384">
    <property type="entry name" value="Homodimeric domain of signal transducing histidine kinase"/>
    <property type="match status" value="1"/>
</dbReference>
<dbReference type="Pfam" id="PF02518">
    <property type="entry name" value="HATPase_c"/>
    <property type="match status" value="1"/>
</dbReference>
<accession>A0ABU0E873</accession>
<evidence type="ECO:0000313" key="17">
    <source>
        <dbReference type="Proteomes" id="UP001230220"/>
    </source>
</evidence>
<evidence type="ECO:0000256" key="14">
    <source>
        <dbReference type="SAM" id="Phobius"/>
    </source>
</evidence>
<dbReference type="InterPro" id="IPR005467">
    <property type="entry name" value="His_kinase_dom"/>
</dbReference>
<dbReference type="InterPro" id="IPR003661">
    <property type="entry name" value="HisK_dim/P_dom"/>
</dbReference>
<keyword evidence="8" id="KW-0547">Nucleotide-binding</keyword>
<dbReference type="Gene3D" id="6.10.340.10">
    <property type="match status" value="1"/>
</dbReference>
<dbReference type="Pfam" id="PF00512">
    <property type="entry name" value="HisKA"/>
    <property type="match status" value="1"/>
</dbReference>
<evidence type="ECO:0000256" key="9">
    <source>
        <dbReference type="ARBA" id="ARBA00022777"/>
    </source>
</evidence>
<feature type="domain" description="Histidine kinase" evidence="15">
    <location>
        <begin position="242"/>
        <end position="447"/>
    </location>
</feature>
<protein>
    <recommendedName>
        <fullName evidence="3">histidine kinase</fullName>
        <ecNumber evidence="3">2.7.13.3</ecNumber>
    </recommendedName>
</protein>
<reference evidence="16 17" key="1">
    <citation type="submission" date="2023-07" db="EMBL/GenBank/DDBJ databases">
        <title>Genomic Encyclopedia of Type Strains, Phase IV (KMG-IV): sequencing the most valuable type-strain genomes for metagenomic binning, comparative biology and taxonomic classification.</title>
        <authorList>
            <person name="Goeker M."/>
        </authorList>
    </citation>
    <scope>NUCLEOTIDE SEQUENCE [LARGE SCALE GENOMIC DNA]</scope>
    <source>
        <strain evidence="16 17">DSM 16784</strain>
    </source>
</reference>
<name>A0ABU0E873_9FIRM</name>
<dbReference type="EMBL" id="JAUSUR010000009">
    <property type="protein sequence ID" value="MDQ0363106.1"/>
    <property type="molecule type" value="Genomic_DNA"/>
</dbReference>
<evidence type="ECO:0000256" key="1">
    <source>
        <dbReference type="ARBA" id="ARBA00000085"/>
    </source>
</evidence>
<dbReference type="SMART" id="SM00388">
    <property type="entry name" value="HisKA"/>
    <property type="match status" value="1"/>
</dbReference>
<feature type="transmembrane region" description="Helical" evidence="14">
    <location>
        <begin position="154"/>
        <end position="174"/>
    </location>
</feature>
<dbReference type="EC" id="2.7.13.3" evidence="3"/>
<feature type="transmembrane region" description="Helical" evidence="14">
    <location>
        <begin position="12"/>
        <end position="36"/>
    </location>
</feature>
<organism evidence="16 17">
    <name type="scientific">Breznakia pachnodae</name>
    <dbReference type="NCBI Taxonomy" id="265178"/>
    <lineage>
        <taxon>Bacteria</taxon>
        <taxon>Bacillati</taxon>
        <taxon>Bacillota</taxon>
        <taxon>Erysipelotrichia</taxon>
        <taxon>Erysipelotrichales</taxon>
        <taxon>Erysipelotrichaceae</taxon>
        <taxon>Breznakia</taxon>
    </lineage>
</organism>
<dbReference type="InterPro" id="IPR036890">
    <property type="entry name" value="HATPase_C_sf"/>
</dbReference>
<gene>
    <name evidence="16" type="ORF">J2S15_003867</name>
</gene>
<dbReference type="Gene3D" id="1.10.287.130">
    <property type="match status" value="1"/>
</dbReference>
<keyword evidence="12" id="KW-0902">Two-component regulatory system</keyword>
<evidence type="ECO:0000256" key="7">
    <source>
        <dbReference type="ARBA" id="ARBA00022692"/>
    </source>
</evidence>
<keyword evidence="7 14" id="KW-0812">Transmembrane</keyword>
<evidence type="ECO:0000256" key="13">
    <source>
        <dbReference type="ARBA" id="ARBA00023136"/>
    </source>
</evidence>
<evidence type="ECO:0000256" key="12">
    <source>
        <dbReference type="ARBA" id="ARBA00023012"/>
    </source>
</evidence>
<keyword evidence="11 14" id="KW-1133">Transmembrane helix</keyword>
<evidence type="ECO:0000256" key="6">
    <source>
        <dbReference type="ARBA" id="ARBA00022679"/>
    </source>
</evidence>
<sequence length="447" mass="51900">MKKLSIYWKTVVVSITIILVTVVSLFIVVSILTPYLTQEIQKERFNEQIEAIQESIEENGINTDELEKLIENNLYFEIYENGEMIYNSITIEVAYNPEQNNGNDENSFVIPSFMDTDTLEHEEEVIYQGNAYDLFVTKTITFTMNESTMLLNKILPYFLIIGSIAAILLSIIYARFFSKKIKRLSTIMDKMKEKDYKPNNKKIDGDELQRLENDVNSLYSQLLEEITIVNKFEEERQLFLRGITHELKTPIMAMGVTIEGILAKVDGYDNYEEALNDCYQELQSMSNLVNEILDLAKIQSVKDVGTINVSEAIDKILEIYQFSFIDKHISVNKNQMSEMQLTIPENHFNKVLSNIISNVTKYTPEHGKFDINIDDKCLRFVNTVQANTDIKVDKIFDAFVTSDSLDEKELYKSHGLGLYITSSILKQYHINYKCWVEDNFFYFEIFL</sequence>
<keyword evidence="13 14" id="KW-0472">Membrane</keyword>
<keyword evidence="9 16" id="KW-0418">Kinase</keyword>
<dbReference type="PANTHER" id="PTHR45528:SF1">
    <property type="entry name" value="SENSOR HISTIDINE KINASE CPXA"/>
    <property type="match status" value="1"/>
</dbReference>
<dbReference type="CDD" id="cd00082">
    <property type="entry name" value="HisKA"/>
    <property type="match status" value="1"/>
</dbReference>
<evidence type="ECO:0000259" key="15">
    <source>
        <dbReference type="PROSITE" id="PS50109"/>
    </source>
</evidence>
<evidence type="ECO:0000256" key="10">
    <source>
        <dbReference type="ARBA" id="ARBA00022840"/>
    </source>
</evidence>
<evidence type="ECO:0000313" key="16">
    <source>
        <dbReference type="EMBL" id="MDQ0363106.1"/>
    </source>
</evidence>
<comment type="caution">
    <text evidence="16">The sequence shown here is derived from an EMBL/GenBank/DDBJ whole genome shotgun (WGS) entry which is preliminary data.</text>
</comment>
<comment type="catalytic activity">
    <reaction evidence="1">
        <text>ATP + protein L-histidine = ADP + protein N-phospho-L-histidine.</text>
        <dbReference type="EC" id="2.7.13.3"/>
    </reaction>
</comment>
<dbReference type="GO" id="GO:0016301">
    <property type="term" value="F:kinase activity"/>
    <property type="evidence" value="ECO:0007669"/>
    <property type="project" value="UniProtKB-KW"/>
</dbReference>
<keyword evidence="17" id="KW-1185">Reference proteome</keyword>
<comment type="subcellular location">
    <subcellularLocation>
        <location evidence="2">Cell membrane</location>
        <topology evidence="2">Multi-pass membrane protein</topology>
    </subcellularLocation>
</comment>
<dbReference type="SUPFAM" id="SSF55874">
    <property type="entry name" value="ATPase domain of HSP90 chaperone/DNA topoisomerase II/histidine kinase"/>
    <property type="match status" value="1"/>
</dbReference>
<evidence type="ECO:0000256" key="8">
    <source>
        <dbReference type="ARBA" id="ARBA00022741"/>
    </source>
</evidence>
<dbReference type="Proteomes" id="UP001230220">
    <property type="component" value="Unassembled WGS sequence"/>
</dbReference>
<evidence type="ECO:0000256" key="11">
    <source>
        <dbReference type="ARBA" id="ARBA00022989"/>
    </source>
</evidence>
<evidence type="ECO:0000256" key="4">
    <source>
        <dbReference type="ARBA" id="ARBA00022475"/>
    </source>
</evidence>
<dbReference type="PANTHER" id="PTHR45528">
    <property type="entry name" value="SENSOR HISTIDINE KINASE CPXA"/>
    <property type="match status" value="1"/>
</dbReference>
<dbReference type="InterPro" id="IPR036097">
    <property type="entry name" value="HisK_dim/P_sf"/>
</dbReference>
<keyword evidence="4" id="KW-1003">Cell membrane</keyword>
<evidence type="ECO:0000256" key="2">
    <source>
        <dbReference type="ARBA" id="ARBA00004651"/>
    </source>
</evidence>